<keyword evidence="4" id="KW-1185">Reference proteome</keyword>
<dbReference type="HOGENOM" id="CLU_189990_4_1_9"/>
<reference evidence="3 4" key="1">
    <citation type="journal article" date="2014" name="PLoS ONE">
        <title>How to Kill the Honey Bee Larva: Genomic Potential and Virulence Mechanisms of Paenibacillus larvae.</title>
        <authorList>
            <person name="Djukic M."/>
            <person name="Brzuszkiewicz E."/>
            <person name="Funfhaus A."/>
            <person name="Voss J."/>
            <person name="Gollnow K."/>
            <person name="Poppinga L."/>
            <person name="Liesegang H."/>
            <person name="Garcia-Gonzalez E."/>
            <person name="Genersch E."/>
            <person name="Daniel R."/>
        </authorList>
    </citation>
    <scope>NUCLEOTIDE SEQUENCE [LARGE SCALE GENOMIC DNA]</scope>
    <source>
        <strain evidence="3 4">DSM 25430</strain>
    </source>
</reference>
<dbReference type="AlphaFoldDB" id="V9W8P8"/>
<gene>
    <name evidence="3" type="ORF">ERIC2_c27550</name>
</gene>
<keyword evidence="1" id="KW-0472">Membrane</keyword>
<organism evidence="3 4">
    <name type="scientific">Paenibacillus larvae subsp. larvae DSM 25430</name>
    <dbReference type="NCBI Taxonomy" id="697284"/>
    <lineage>
        <taxon>Bacteria</taxon>
        <taxon>Bacillati</taxon>
        <taxon>Bacillota</taxon>
        <taxon>Bacilli</taxon>
        <taxon>Bacillales</taxon>
        <taxon>Paenibacillaceae</taxon>
        <taxon>Paenibacillus</taxon>
    </lineage>
</organism>
<protein>
    <recommendedName>
        <fullName evidence="2">Putative Flagellin Flp1-like domain-containing protein</fullName>
    </recommendedName>
</protein>
<keyword evidence="1" id="KW-1133">Transmembrane helix</keyword>
<proteinExistence type="predicted"/>
<evidence type="ECO:0000259" key="2">
    <source>
        <dbReference type="Pfam" id="PF16982"/>
    </source>
</evidence>
<evidence type="ECO:0000313" key="4">
    <source>
        <dbReference type="Proteomes" id="UP000029431"/>
    </source>
</evidence>
<dbReference type="Pfam" id="PF16982">
    <property type="entry name" value="Flp1_like"/>
    <property type="match status" value="1"/>
</dbReference>
<dbReference type="EMBL" id="CP003355">
    <property type="protein sequence ID" value="AHD06538.1"/>
    <property type="molecule type" value="Genomic_DNA"/>
</dbReference>
<feature type="domain" description="Putative Flagellin Flp1-like" evidence="2">
    <location>
        <begin position="13"/>
        <end position="59"/>
    </location>
</feature>
<feature type="transmembrane region" description="Helical" evidence="1">
    <location>
        <begin position="21"/>
        <end position="44"/>
    </location>
</feature>
<dbReference type="KEGG" id="plv:ERIC2_c27550"/>
<sequence length="75" mass="8570">MKQMTKWKPAWKKFWKDESGIGTLEIILIVAVLILIAFLFRGWIISWVNKLLGNANDRLNDSPTSPCTPSAHQKC</sequence>
<evidence type="ECO:0000313" key="3">
    <source>
        <dbReference type="EMBL" id="AHD06538.1"/>
    </source>
</evidence>
<keyword evidence="1" id="KW-0812">Transmembrane</keyword>
<dbReference type="InterPro" id="IPR031564">
    <property type="entry name" value="Flp1-like"/>
</dbReference>
<name>V9W8P8_9BACL</name>
<evidence type="ECO:0000256" key="1">
    <source>
        <dbReference type="SAM" id="Phobius"/>
    </source>
</evidence>
<dbReference type="Proteomes" id="UP000029431">
    <property type="component" value="Chromosome"/>
</dbReference>
<accession>V9W8P8</accession>